<accession>A0ABU0HMK7</accession>
<evidence type="ECO:0000313" key="2">
    <source>
        <dbReference type="Proteomes" id="UP001236369"/>
    </source>
</evidence>
<name>A0ABU0HMK7_9HYPH</name>
<sequence length="157" mass="17849">MTWADEQVAALRALAARSDLSNAVDWENVIEEIESVGRSDFKGVDSALSQMLVHILKYISAPQSQPTQSWRAEIVMFQAAAYRHYRPSMHQRIDWEHLWTNAMRQADASLNIFGDRLLRGLPAQMPFTPEELTAKDFSLDLALERLAAVLKSTPDRH</sequence>
<organism evidence="1 2">
    <name type="scientific">Methylobacterium persicinum</name>
    <dbReference type="NCBI Taxonomy" id="374426"/>
    <lineage>
        <taxon>Bacteria</taxon>
        <taxon>Pseudomonadati</taxon>
        <taxon>Pseudomonadota</taxon>
        <taxon>Alphaproteobacteria</taxon>
        <taxon>Hyphomicrobiales</taxon>
        <taxon>Methylobacteriaceae</taxon>
        <taxon>Methylobacterium</taxon>
    </lineage>
</organism>
<dbReference type="PANTHER" id="PTHR34235:SF3">
    <property type="entry name" value="SLR1203 PROTEIN"/>
    <property type="match status" value="1"/>
</dbReference>
<dbReference type="PANTHER" id="PTHR34235">
    <property type="entry name" value="SLR1203 PROTEIN-RELATED"/>
    <property type="match status" value="1"/>
</dbReference>
<reference evidence="1 2" key="1">
    <citation type="submission" date="2023-07" db="EMBL/GenBank/DDBJ databases">
        <title>Genomic Encyclopedia of Type Strains, Phase IV (KMG-IV): sequencing the most valuable type-strain genomes for metagenomic binning, comparative biology and taxonomic classification.</title>
        <authorList>
            <person name="Goeker M."/>
        </authorList>
    </citation>
    <scope>NUCLEOTIDE SEQUENCE [LARGE SCALE GENOMIC DNA]</scope>
    <source>
        <strain evidence="1 2">DSM 19562</strain>
    </source>
</reference>
<evidence type="ECO:0008006" key="3">
    <source>
        <dbReference type="Google" id="ProtNLM"/>
    </source>
</evidence>
<keyword evidence="2" id="KW-1185">Reference proteome</keyword>
<dbReference type="Gene3D" id="1.20.1220.20">
    <property type="entry name" value="Uncharcterised protein PF01724"/>
    <property type="match status" value="1"/>
</dbReference>
<comment type="caution">
    <text evidence="1">The sequence shown here is derived from an EMBL/GenBank/DDBJ whole genome shotgun (WGS) entry which is preliminary data.</text>
</comment>
<proteinExistence type="predicted"/>
<dbReference type="Proteomes" id="UP001236369">
    <property type="component" value="Unassembled WGS sequence"/>
</dbReference>
<protein>
    <recommendedName>
        <fullName evidence="3">DUF29 domain-containing protein</fullName>
    </recommendedName>
</protein>
<dbReference type="InterPro" id="IPR002636">
    <property type="entry name" value="DUF29"/>
</dbReference>
<dbReference type="EMBL" id="JAUSVV010000007">
    <property type="protein sequence ID" value="MDQ0443568.1"/>
    <property type="molecule type" value="Genomic_DNA"/>
</dbReference>
<evidence type="ECO:0000313" key="1">
    <source>
        <dbReference type="EMBL" id="MDQ0443568.1"/>
    </source>
</evidence>
<gene>
    <name evidence="1" type="ORF">QO016_003073</name>
</gene>
<dbReference type="Pfam" id="PF01724">
    <property type="entry name" value="DUF29"/>
    <property type="match status" value="1"/>
</dbReference>